<dbReference type="AlphaFoldDB" id="A0A4U0WN45"/>
<protein>
    <submittedName>
        <fullName evidence="1">Uncharacterized protein</fullName>
    </submittedName>
</protein>
<keyword evidence="2" id="KW-1185">Reference proteome</keyword>
<accession>A0A4U0WN45</accession>
<dbReference type="EMBL" id="NAJQ01000898">
    <property type="protein sequence ID" value="TKA63873.1"/>
    <property type="molecule type" value="Genomic_DNA"/>
</dbReference>
<proteinExistence type="predicted"/>
<dbReference type="Proteomes" id="UP000309340">
    <property type="component" value="Unassembled WGS sequence"/>
</dbReference>
<organism evidence="1 2">
    <name type="scientific">Friedmanniomyces simplex</name>
    <dbReference type="NCBI Taxonomy" id="329884"/>
    <lineage>
        <taxon>Eukaryota</taxon>
        <taxon>Fungi</taxon>
        <taxon>Dikarya</taxon>
        <taxon>Ascomycota</taxon>
        <taxon>Pezizomycotina</taxon>
        <taxon>Dothideomycetes</taxon>
        <taxon>Dothideomycetidae</taxon>
        <taxon>Mycosphaerellales</taxon>
        <taxon>Teratosphaeriaceae</taxon>
        <taxon>Friedmanniomyces</taxon>
    </lineage>
</organism>
<name>A0A4U0WN45_9PEZI</name>
<evidence type="ECO:0000313" key="1">
    <source>
        <dbReference type="EMBL" id="TKA63873.1"/>
    </source>
</evidence>
<gene>
    <name evidence="1" type="ORF">B0A55_13563</name>
</gene>
<comment type="caution">
    <text evidence="1">The sequence shown here is derived from an EMBL/GenBank/DDBJ whole genome shotgun (WGS) entry which is preliminary data.</text>
</comment>
<sequence length="85" mass="9655">MLAILTFYEHRNPYDGAFSAFAKKYTRCKKFYYLYKPIEAPLFPFLNAVVRARAAYADLVRYRVAAGPVRAARDATIEAGETLIA</sequence>
<evidence type="ECO:0000313" key="2">
    <source>
        <dbReference type="Proteomes" id="UP000309340"/>
    </source>
</evidence>
<reference evidence="1 2" key="1">
    <citation type="submission" date="2017-03" db="EMBL/GenBank/DDBJ databases">
        <title>Genomes of endolithic fungi from Antarctica.</title>
        <authorList>
            <person name="Coleine C."/>
            <person name="Masonjones S."/>
            <person name="Stajich J.E."/>
        </authorList>
    </citation>
    <scope>NUCLEOTIDE SEQUENCE [LARGE SCALE GENOMIC DNA]</scope>
    <source>
        <strain evidence="1 2">CCFEE 5184</strain>
    </source>
</reference>